<evidence type="ECO:0000256" key="5">
    <source>
        <dbReference type="SAM" id="MobiDB-lite"/>
    </source>
</evidence>
<proteinExistence type="predicted"/>
<dbReference type="PRINTS" id="PR00455">
    <property type="entry name" value="HTHTETR"/>
</dbReference>
<evidence type="ECO:0000256" key="2">
    <source>
        <dbReference type="ARBA" id="ARBA00023125"/>
    </source>
</evidence>
<feature type="region of interest" description="Disordered" evidence="5">
    <location>
        <begin position="190"/>
        <end position="212"/>
    </location>
</feature>
<evidence type="ECO:0000256" key="3">
    <source>
        <dbReference type="ARBA" id="ARBA00023163"/>
    </source>
</evidence>
<dbReference type="PROSITE" id="PS50977">
    <property type="entry name" value="HTH_TETR_2"/>
    <property type="match status" value="1"/>
</dbReference>
<comment type="caution">
    <text evidence="7">The sequence shown here is derived from an EMBL/GenBank/DDBJ whole genome shotgun (WGS) entry which is preliminary data.</text>
</comment>
<dbReference type="STRING" id="1912961.BU204_24305"/>
<dbReference type="SUPFAM" id="SSF46689">
    <property type="entry name" value="Homeodomain-like"/>
    <property type="match status" value="1"/>
</dbReference>
<dbReference type="Gene3D" id="1.10.357.10">
    <property type="entry name" value="Tetracycline Repressor, domain 2"/>
    <property type="match status" value="1"/>
</dbReference>
<evidence type="ECO:0000256" key="4">
    <source>
        <dbReference type="PROSITE-ProRule" id="PRU00335"/>
    </source>
</evidence>
<dbReference type="AlphaFoldDB" id="A0A1Q8CKZ0"/>
<dbReference type="PANTHER" id="PTHR30055">
    <property type="entry name" value="HTH-TYPE TRANSCRIPTIONAL REGULATOR RUTR"/>
    <property type="match status" value="1"/>
</dbReference>
<dbReference type="Pfam" id="PF00440">
    <property type="entry name" value="TetR_N"/>
    <property type="match status" value="1"/>
</dbReference>
<keyword evidence="3" id="KW-0804">Transcription</keyword>
<gene>
    <name evidence="7" type="ORF">BU204_24305</name>
</gene>
<keyword evidence="8" id="KW-1185">Reference proteome</keyword>
<sequence>MTAQERRERERAARHQMIIDTAREVAEAEGWDAVTTRRLAERIEYSQPVLYSHFSGKDAIVRAVALQGFDELAEVLRVVRRPDPAEALRRMAYAYHDFALRQPALYDAMFVLSTDLAFGAPDTPEPLRAAFAELGEVVAELAPDHDTETYTEVLWSALHGLVTLGRSDRLRADVHHQRLDLMLERFIPPASGSRRRKSSGRGANPAPVPDRP</sequence>
<dbReference type="OrthoDB" id="4641396at2"/>
<evidence type="ECO:0000313" key="7">
    <source>
        <dbReference type="EMBL" id="OLF15022.1"/>
    </source>
</evidence>
<organism evidence="7 8">
    <name type="scientific">Actinophytocola xanthii</name>
    <dbReference type="NCBI Taxonomy" id="1912961"/>
    <lineage>
        <taxon>Bacteria</taxon>
        <taxon>Bacillati</taxon>
        <taxon>Actinomycetota</taxon>
        <taxon>Actinomycetes</taxon>
        <taxon>Pseudonocardiales</taxon>
        <taxon>Pseudonocardiaceae</taxon>
    </lineage>
</organism>
<evidence type="ECO:0000259" key="6">
    <source>
        <dbReference type="PROSITE" id="PS50977"/>
    </source>
</evidence>
<dbReference type="InterPro" id="IPR009057">
    <property type="entry name" value="Homeodomain-like_sf"/>
</dbReference>
<dbReference type="GO" id="GO:0000976">
    <property type="term" value="F:transcription cis-regulatory region binding"/>
    <property type="evidence" value="ECO:0007669"/>
    <property type="project" value="TreeGrafter"/>
</dbReference>
<dbReference type="InterPro" id="IPR050109">
    <property type="entry name" value="HTH-type_TetR-like_transc_reg"/>
</dbReference>
<dbReference type="SUPFAM" id="SSF48498">
    <property type="entry name" value="Tetracyclin repressor-like, C-terminal domain"/>
    <property type="match status" value="1"/>
</dbReference>
<name>A0A1Q8CKZ0_9PSEU</name>
<dbReference type="EMBL" id="MSIE01000046">
    <property type="protein sequence ID" value="OLF15022.1"/>
    <property type="molecule type" value="Genomic_DNA"/>
</dbReference>
<dbReference type="InterPro" id="IPR036271">
    <property type="entry name" value="Tet_transcr_reg_TetR-rel_C_sf"/>
</dbReference>
<evidence type="ECO:0000256" key="1">
    <source>
        <dbReference type="ARBA" id="ARBA00023015"/>
    </source>
</evidence>
<dbReference type="InterPro" id="IPR025996">
    <property type="entry name" value="MT1864/Rv1816-like_C"/>
</dbReference>
<feature type="DNA-binding region" description="H-T-H motif" evidence="4">
    <location>
        <begin position="35"/>
        <end position="54"/>
    </location>
</feature>
<dbReference type="GO" id="GO:0003700">
    <property type="term" value="F:DNA-binding transcription factor activity"/>
    <property type="evidence" value="ECO:0007669"/>
    <property type="project" value="TreeGrafter"/>
</dbReference>
<reference evidence="7 8" key="1">
    <citation type="submission" date="2016-12" db="EMBL/GenBank/DDBJ databases">
        <title>The draft genome sequence of Actinophytocola sp. 11-183.</title>
        <authorList>
            <person name="Wang W."/>
            <person name="Yuan L."/>
        </authorList>
    </citation>
    <scope>NUCLEOTIDE SEQUENCE [LARGE SCALE GENOMIC DNA]</scope>
    <source>
        <strain evidence="7 8">11-183</strain>
    </source>
</reference>
<evidence type="ECO:0000313" key="8">
    <source>
        <dbReference type="Proteomes" id="UP000185596"/>
    </source>
</evidence>
<protein>
    <submittedName>
        <fullName evidence="7">TetR family transcriptional regulator</fullName>
    </submittedName>
</protein>
<dbReference type="Proteomes" id="UP000185596">
    <property type="component" value="Unassembled WGS sequence"/>
</dbReference>
<feature type="domain" description="HTH tetR-type" evidence="6">
    <location>
        <begin position="12"/>
        <end position="72"/>
    </location>
</feature>
<keyword evidence="1" id="KW-0805">Transcription regulation</keyword>
<keyword evidence="2 4" id="KW-0238">DNA-binding</keyword>
<dbReference type="RefSeq" id="WP_075128051.1">
    <property type="nucleotide sequence ID" value="NZ_MSIE01000046.1"/>
</dbReference>
<dbReference type="PANTHER" id="PTHR30055:SF234">
    <property type="entry name" value="HTH-TYPE TRANSCRIPTIONAL REGULATOR BETI"/>
    <property type="match status" value="1"/>
</dbReference>
<accession>A0A1Q8CKZ0</accession>
<dbReference type="Pfam" id="PF13305">
    <property type="entry name" value="TetR_C_33"/>
    <property type="match status" value="1"/>
</dbReference>
<dbReference type="InterPro" id="IPR001647">
    <property type="entry name" value="HTH_TetR"/>
</dbReference>